<name>A0AAV1NVJ9_SCOSC</name>
<keyword evidence="3" id="KW-1185">Reference proteome</keyword>
<gene>
    <name evidence="2" type="ORF">FSCOSCO3_A034724</name>
</gene>
<organism evidence="2 3">
    <name type="scientific">Scomber scombrus</name>
    <name type="common">Atlantic mackerel</name>
    <name type="synonym">Scomber vernalis</name>
    <dbReference type="NCBI Taxonomy" id="13677"/>
    <lineage>
        <taxon>Eukaryota</taxon>
        <taxon>Metazoa</taxon>
        <taxon>Chordata</taxon>
        <taxon>Craniata</taxon>
        <taxon>Vertebrata</taxon>
        <taxon>Euteleostomi</taxon>
        <taxon>Actinopterygii</taxon>
        <taxon>Neopterygii</taxon>
        <taxon>Teleostei</taxon>
        <taxon>Neoteleostei</taxon>
        <taxon>Acanthomorphata</taxon>
        <taxon>Pelagiaria</taxon>
        <taxon>Scombriformes</taxon>
        <taxon>Scombridae</taxon>
        <taxon>Scomber</taxon>
    </lineage>
</organism>
<proteinExistence type="predicted"/>
<feature type="region of interest" description="Disordered" evidence="1">
    <location>
        <begin position="65"/>
        <end position="90"/>
    </location>
</feature>
<accession>A0AAV1NVJ9</accession>
<reference evidence="2 3" key="1">
    <citation type="submission" date="2024-01" db="EMBL/GenBank/DDBJ databases">
        <authorList>
            <person name="Alioto T."/>
            <person name="Alioto T."/>
            <person name="Gomez Garrido J."/>
        </authorList>
    </citation>
    <scope>NUCLEOTIDE SEQUENCE [LARGE SCALE GENOMIC DNA]</scope>
</reference>
<evidence type="ECO:0000313" key="2">
    <source>
        <dbReference type="EMBL" id="CAK6963048.1"/>
    </source>
</evidence>
<dbReference type="Proteomes" id="UP001314229">
    <property type="component" value="Unassembled WGS sequence"/>
</dbReference>
<dbReference type="AlphaFoldDB" id="A0AAV1NVJ9"/>
<evidence type="ECO:0000313" key="3">
    <source>
        <dbReference type="Proteomes" id="UP001314229"/>
    </source>
</evidence>
<sequence length="118" mass="13337">MAGMPAKPGSHHDSNHGGLSERAVWQSCVVEALALFIMEQLFGARCTRALEHRVNRGEEQCKQRWDGGSSFSATVKGGKHPRELNEGGRVGCRHMNAQTPLHKKLWKERWMYCEKAKH</sequence>
<evidence type="ECO:0000256" key="1">
    <source>
        <dbReference type="SAM" id="MobiDB-lite"/>
    </source>
</evidence>
<comment type="caution">
    <text evidence="2">The sequence shown here is derived from an EMBL/GenBank/DDBJ whole genome shotgun (WGS) entry which is preliminary data.</text>
</comment>
<dbReference type="EMBL" id="CAWUFR010000062">
    <property type="protein sequence ID" value="CAK6963048.1"/>
    <property type="molecule type" value="Genomic_DNA"/>
</dbReference>
<protein>
    <submittedName>
        <fullName evidence="2">Uncharacterized protein</fullName>
    </submittedName>
</protein>